<evidence type="ECO:0000313" key="3">
    <source>
        <dbReference type="Proteomes" id="UP000258309"/>
    </source>
</evidence>
<dbReference type="Proteomes" id="UP000258309">
    <property type="component" value="Unassembled WGS sequence"/>
</dbReference>
<name>A0A3E2HGY9_SCYLI</name>
<accession>A0A3E2HGY9</accession>
<comment type="caution">
    <text evidence="2">The sequence shown here is derived from an EMBL/GenBank/DDBJ whole genome shotgun (WGS) entry which is preliminary data.</text>
</comment>
<reference evidence="2 3" key="1">
    <citation type="submission" date="2018-05" db="EMBL/GenBank/DDBJ databases">
        <title>Draft genome sequence of Scytalidium lignicola DSM 105466, a ubiquitous saprotrophic fungus.</title>
        <authorList>
            <person name="Buettner E."/>
            <person name="Gebauer A.M."/>
            <person name="Hofrichter M."/>
            <person name="Liers C."/>
            <person name="Kellner H."/>
        </authorList>
    </citation>
    <scope>NUCLEOTIDE SEQUENCE [LARGE SCALE GENOMIC DNA]</scope>
    <source>
        <strain evidence="2 3">DSM 105466</strain>
    </source>
</reference>
<dbReference type="AlphaFoldDB" id="A0A3E2HGY9"/>
<sequence length="114" mass="12409">MRRGAAKPGNALSLALHLGLGYTLTGQPTTPMSLPDMQPCDGYRTHRTAVVTSKAEGDEGWVGTVVEYRASILIFRASPTAFADMWPSALFFDKGILTPPYVKTQQLCQDDNGY</sequence>
<proteinExistence type="predicted"/>
<feature type="non-terminal residue" evidence="2">
    <location>
        <position position="1"/>
    </location>
</feature>
<evidence type="ECO:0000313" key="2">
    <source>
        <dbReference type="EMBL" id="RFU32700.1"/>
    </source>
</evidence>
<organism evidence="2 3">
    <name type="scientific">Scytalidium lignicola</name>
    <name type="common">Hyphomycete</name>
    <dbReference type="NCBI Taxonomy" id="5539"/>
    <lineage>
        <taxon>Eukaryota</taxon>
        <taxon>Fungi</taxon>
        <taxon>Dikarya</taxon>
        <taxon>Ascomycota</taxon>
        <taxon>Pezizomycotina</taxon>
        <taxon>Leotiomycetes</taxon>
        <taxon>Leotiomycetes incertae sedis</taxon>
        <taxon>Scytalidium</taxon>
    </lineage>
</organism>
<feature type="chain" id="PRO_5017781294" evidence="1">
    <location>
        <begin position="26"/>
        <end position="114"/>
    </location>
</feature>
<feature type="signal peptide" evidence="1">
    <location>
        <begin position="1"/>
        <end position="25"/>
    </location>
</feature>
<keyword evidence="3" id="KW-1185">Reference proteome</keyword>
<feature type="non-terminal residue" evidence="2">
    <location>
        <position position="114"/>
    </location>
</feature>
<dbReference type="EMBL" id="NCSJ02000050">
    <property type="protein sequence ID" value="RFU32700.1"/>
    <property type="molecule type" value="Genomic_DNA"/>
</dbReference>
<protein>
    <submittedName>
        <fullName evidence="2">Uncharacterized protein</fullName>
    </submittedName>
</protein>
<gene>
    <name evidence="2" type="ORF">B7463_g3651</name>
</gene>
<evidence type="ECO:0000256" key="1">
    <source>
        <dbReference type="SAM" id="SignalP"/>
    </source>
</evidence>
<keyword evidence="1" id="KW-0732">Signal</keyword>